<dbReference type="GO" id="GO:0043565">
    <property type="term" value="F:sequence-specific DNA binding"/>
    <property type="evidence" value="ECO:0007669"/>
    <property type="project" value="InterPro"/>
</dbReference>
<dbReference type="PANTHER" id="PTHR10015:SF427">
    <property type="entry name" value="HEAT SHOCK FACTOR PROTEIN"/>
    <property type="match status" value="1"/>
</dbReference>
<evidence type="ECO:0000313" key="12">
    <source>
        <dbReference type="Proteomes" id="UP001061958"/>
    </source>
</evidence>
<dbReference type="InterPro" id="IPR000232">
    <property type="entry name" value="HSF_DNA-bd"/>
</dbReference>
<keyword evidence="6" id="KW-0804">Transcription</keyword>
<dbReference type="GO" id="GO:0005634">
    <property type="term" value="C:nucleus"/>
    <property type="evidence" value="ECO:0007669"/>
    <property type="project" value="UniProtKB-SubCell"/>
</dbReference>
<reference evidence="11" key="2">
    <citation type="submission" date="2022-01" db="EMBL/GenBank/DDBJ databases">
        <authorList>
            <person name="Hirooka S."/>
            <person name="Miyagishima S.Y."/>
        </authorList>
    </citation>
    <scope>NUCLEOTIDE SEQUENCE</scope>
    <source>
        <strain evidence="11">NBRC 102759</strain>
    </source>
</reference>
<evidence type="ECO:0000259" key="10">
    <source>
        <dbReference type="PROSITE" id="PS00434"/>
    </source>
</evidence>
<dbReference type="EMBL" id="BQMJ01000015">
    <property type="protein sequence ID" value="GJQ10425.1"/>
    <property type="molecule type" value="Genomic_DNA"/>
</dbReference>
<name>A0A9C7PU34_9RHOD</name>
<proteinExistence type="inferred from homology"/>
<sequence>MENSLNNLETREFNAEFSSTNEDRAQSLSSTREPSEFESRSSKRDLECVLESLGSTKKRYRDNFSELVSCQVVSKDKDTYLDSNVRTCTSGSSSSKNPPASSFHDPCIDVGTQNSVTILANNASRTAPFDMTLTSEPAKVERVSNHHYTPLQEVVQPSFYYPRMDEITEHSDKGNHLKIGNSSPGETVIPFPPWYWAGFGQSSHGIPGVNSSQFNLNQDAHGYNVPVQHSAYPLGPHFQNSMQTHAYPVILQYPFPYVFQYTPGFTSLSRENMERLPARDENNTQSYPQMNCELGQSTPTLYSIEEKSAELRKQGSTIESKPIISMVSNESLKTCDSHQQANLEMNEEKFAAISSPFLRKLLSIVEEMDTQHLCSWTKSGRSFVVWHPIRFENEVLPRHYKHSNFSSFVRQLNQYGFHKLHPEVWEFGHPLFVRNRIDLIVRICRRPSRRLKKQMDIHQVESHTEEMIDHVSGQYEENEDALNSSVISVKDNEGITLEATKSLDNVYWSQQEGNKEESQRVQDTVKNLSDRTWQLSFTNQLQQYTDQTMNTLKEKPVEWNDSQTNNADGQCVFELLENIYGRLSVIQDEVNQMQSKIDSFQEILKTLCLHSKITTSEIREDDLHNSK</sequence>
<protein>
    <recommendedName>
        <fullName evidence="10">HSF-type DNA-binding domain-containing protein</fullName>
    </recommendedName>
</protein>
<dbReference type="AlphaFoldDB" id="A0A9C7PU34"/>
<comment type="subcellular location">
    <subcellularLocation>
        <location evidence="1">Nucleus</location>
    </subcellularLocation>
</comment>
<dbReference type="PANTHER" id="PTHR10015">
    <property type="entry name" value="HEAT SHOCK TRANSCRIPTION FACTOR"/>
    <property type="match status" value="1"/>
</dbReference>
<evidence type="ECO:0000256" key="5">
    <source>
        <dbReference type="ARBA" id="ARBA00023125"/>
    </source>
</evidence>
<comment type="subunit">
    <text evidence="2">Homotrimer.</text>
</comment>
<evidence type="ECO:0000256" key="7">
    <source>
        <dbReference type="ARBA" id="ARBA00023242"/>
    </source>
</evidence>
<comment type="caution">
    <text evidence="11">The sequence shown here is derived from an EMBL/GenBank/DDBJ whole genome shotgun (WGS) entry which is preliminary data.</text>
</comment>
<dbReference type="Proteomes" id="UP001061958">
    <property type="component" value="Unassembled WGS sequence"/>
</dbReference>
<keyword evidence="4" id="KW-0805">Transcription regulation</keyword>
<dbReference type="InterPro" id="IPR036390">
    <property type="entry name" value="WH_DNA-bd_sf"/>
</dbReference>
<comment type="similarity">
    <text evidence="8">Belongs to the HSF family.</text>
</comment>
<evidence type="ECO:0000313" key="11">
    <source>
        <dbReference type="EMBL" id="GJQ10425.1"/>
    </source>
</evidence>
<dbReference type="FunFam" id="1.10.10.10:FF:000037">
    <property type="entry name" value="Heat stress transcription factor B-4"/>
    <property type="match status" value="1"/>
</dbReference>
<dbReference type="Gene3D" id="1.10.10.10">
    <property type="entry name" value="Winged helix-like DNA-binding domain superfamily/Winged helix DNA-binding domain"/>
    <property type="match status" value="1"/>
</dbReference>
<dbReference type="SUPFAM" id="SSF46785">
    <property type="entry name" value="Winged helix' DNA-binding domain"/>
    <property type="match status" value="1"/>
</dbReference>
<evidence type="ECO:0000256" key="3">
    <source>
        <dbReference type="ARBA" id="ARBA00022553"/>
    </source>
</evidence>
<feature type="compositionally biased region" description="Polar residues" evidence="9">
    <location>
        <begin position="16"/>
        <end position="32"/>
    </location>
</feature>
<gene>
    <name evidence="11" type="ORF">GpartN1_g2216.t1</name>
</gene>
<dbReference type="PROSITE" id="PS00434">
    <property type="entry name" value="HSF_DOMAIN"/>
    <property type="match status" value="1"/>
</dbReference>
<evidence type="ECO:0000256" key="2">
    <source>
        <dbReference type="ARBA" id="ARBA00011233"/>
    </source>
</evidence>
<feature type="domain" description="HSF-type DNA-binding" evidence="10">
    <location>
        <begin position="396"/>
        <end position="420"/>
    </location>
</feature>
<evidence type="ECO:0000256" key="1">
    <source>
        <dbReference type="ARBA" id="ARBA00004123"/>
    </source>
</evidence>
<organism evidence="11 12">
    <name type="scientific">Galdieria partita</name>
    <dbReference type="NCBI Taxonomy" id="83374"/>
    <lineage>
        <taxon>Eukaryota</taxon>
        <taxon>Rhodophyta</taxon>
        <taxon>Bangiophyceae</taxon>
        <taxon>Galdieriales</taxon>
        <taxon>Galdieriaceae</taxon>
        <taxon>Galdieria</taxon>
    </lineage>
</organism>
<evidence type="ECO:0000256" key="9">
    <source>
        <dbReference type="SAM" id="MobiDB-lite"/>
    </source>
</evidence>
<keyword evidence="7" id="KW-0539">Nucleus</keyword>
<keyword evidence="3" id="KW-0597">Phosphoprotein</keyword>
<reference evidence="11" key="1">
    <citation type="journal article" date="2022" name="Proc. Natl. Acad. Sci. U.S.A.">
        <title>Life cycle and functional genomics of the unicellular red alga Galdieria for elucidating algal and plant evolution and industrial use.</title>
        <authorList>
            <person name="Hirooka S."/>
            <person name="Itabashi T."/>
            <person name="Ichinose T.M."/>
            <person name="Onuma R."/>
            <person name="Fujiwara T."/>
            <person name="Yamashita S."/>
            <person name="Jong L.W."/>
            <person name="Tomita R."/>
            <person name="Iwane A.H."/>
            <person name="Miyagishima S.Y."/>
        </authorList>
    </citation>
    <scope>NUCLEOTIDE SEQUENCE</scope>
    <source>
        <strain evidence="11">NBRC 102759</strain>
    </source>
</reference>
<dbReference type="GO" id="GO:0003700">
    <property type="term" value="F:DNA-binding transcription factor activity"/>
    <property type="evidence" value="ECO:0007669"/>
    <property type="project" value="InterPro"/>
</dbReference>
<keyword evidence="5" id="KW-0238">DNA-binding</keyword>
<dbReference type="Pfam" id="PF00447">
    <property type="entry name" value="HSF_DNA-bind"/>
    <property type="match status" value="1"/>
</dbReference>
<keyword evidence="12" id="KW-1185">Reference proteome</keyword>
<feature type="region of interest" description="Disordered" evidence="9">
    <location>
        <begin position="1"/>
        <end position="41"/>
    </location>
</feature>
<dbReference type="InterPro" id="IPR036388">
    <property type="entry name" value="WH-like_DNA-bd_sf"/>
</dbReference>
<dbReference type="PRINTS" id="PR00056">
    <property type="entry name" value="HSFDOMAIN"/>
</dbReference>
<evidence type="ECO:0000256" key="4">
    <source>
        <dbReference type="ARBA" id="ARBA00023015"/>
    </source>
</evidence>
<evidence type="ECO:0000256" key="6">
    <source>
        <dbReference type="ARBA" id="ARBA00023163"/>
    </source>
</evidence>
<dbReference type="SMART" id="SM00415">
    <property type="entry name" value="HSF"/>
    <property type="match status" value="1"/>
</dbReference>
<evidence type="ECO:0000256" key="8">
    <source>
        <dbReference type="RuleBase" id="RU004020"/>
    </source>
</evidence>
<dbReference type="OrthoDB" id="60033at2759"/>
<accession>A0A9C7PU34</accession>